<keyword evidence="9" id="KW-0862">Zinc</keyword>
<evidence type="ECO:0000256" key="6">
    <source>
        <dbReference type="ARBA" id="ARBA00022737"/>
    </source>
</evidence>
<keyword evidence="7 12" id="KW-0863">Zinc-finger</keyword>
<dbReference type="GO" id="GO:0061630">
    <property type="term" value="F:ubiquitin protein ligase activity"/>
    <property type="evidence" value="ECO:0007669"/>
    <property type="project" value="UniProtKB-EC"/>
</dbReference>
<keyword evidence="10 11" id="KW-0040">ANK repeat</keyword>
<dbReference type="InterPro" id="IPR001841">
    <property type="entry name" value="Znf_RING"/>
</dbReference>
<reference evidence="14 15" key="1">
    <citation type="submission" date="2020-08" db="EMBL/GenBank/DDBJ databases">
        <title>Plant Genome Project.</title>
        <authorList>
            <person name="Zhang R.-G."/>
        </authorList>
    </citation>
    <scope>NUCLEOTIDE SEQUENCE [LARGE SCALE GENOMIC DNA]</scope>
    <source>
        <tissue evidence="14">Rhizome</tissue>
    </source>
</reference>
<dbReference type="EC" id="2.3.2.27" evidence="3"/>
<keyword evidence="8" id="KW-0833">Ubl conjugation pathway</keyword>
<keyword evidence="15" id="KW-1185">Reference proteome</keyword>
<accession>A0A8J5BKC6</accession>
<dbReference type="InterPro" id="IPR056760">
    <property type="entry name" value="RING_XB3-like"/>
</dbReference>
<dbReference type="PROSITE" id="PS00518">
    <property type="entry name" value="ZF_RING_1"/>
    <property type="match status" value="1"/>
</dbReference>
<dbReference type="SUPFAM" id="SSF48403">
    <property type="entry name" value="Ankyrin repeat"/>
    <property type="match status" value="1"/>
</dbReference>
<dbReference type="InterPro" id="IPR013083">
    <property type="entry name" value="Znf_RING/FYVE/PHD"/>
</dbReference>
<evidence type="ECO:0000256" key="10">
    <source>
        <dbReference type="ARBA" id="ARBA00023043"/>
    </source>
</evidence>
<keyword evidence="5" id="KW-0479">Metal-binding</keyword>
<comment type="caution">
    <text evidence="14">The sequence shown here is derived from an EMBL/GenBank/DDBJ whole genome shotgun (WGS) entry which is preliminary data.</text>
</comment>
<proteinExistence type="predicted"/>
<keyword evidence="6" id="KW-0677">Repeat</keyword>
<evidence type="ECO:0000259" key="13">
    <source>
        <dbReference type="PROSITE" id="PS50089"/>
    </source>
</evidence>
<gene>
    <name evidence="14" type="ORF">ZIOFF_067660</name>
</gene>
<dbReference type="GO" id="GO:0005737">
    <property type="term" value="C:cytoplasm"/>
    <property type="evidence" value="ECO:0007669"/>
    <property type="project" value="TreeGrafter"/>
</dbReference>
<dbReference type="Pfam" id="PF24921">
    <property type="entry name" value="RING_XB3-XBAT31"/>
    <property type="match status" value="1"/>
</dbReference>
<evidence type="ECO:0000256" key="3">
    <source>
        <dbReference type="ARBA" id="ARBA00012483"/>
    </source>
</evidence>
<dbReference type="GO" id="GO:0008270">
    <property type="term" value="F:zinc ion binding"/>
    <property type="evidence" value="ECO:0007669"/>
    <property type="project" value="UniProtKB-KW"/>
</dbReference>
<dbReference type="PANTHER" id="PTHR23206">
    <property type="entry name" value="MASK PROTEIN"/>
    <property type="match status" value="1"/>
</dbReference>
<name>A0A8J5BKC6_ZINOF</name>
<dbReference type="EMBL" id="JACMSC010000019">
    <property type="protein sequence ID" value="KAG6473743.1"/>
    <property type="molecule type" value="Genomic_DNA"/>
</dbReference>
<evidence type="ECO:0000256" key="8">
    <source>
        <dbReference type="ARBA" id="ARBA00022786"/>
    </source>
</evidence>
<evidence type="ECO:0000256" key="7">
    <source>
        <dbReference type="ARBA" id="ARBA00022771"/>
    </source>
</evidence>
<dbReference type="PROSITE" id="PS50297">
    <property type="entry name" value="ANK_REP_REGION"/>
    <property type="match status" value="2"/>
</dbReference>
<dbReference type="InterPro" id="IPR017907">
    <property type="entry name" value="Znf_RING_CS"/>
</dbReference>
<feature type="domain" description="RING-type" evidence="13">
    <location>
        <begin position="336"/>
        <end position="386"/>
    </location>
</feature>
<dbReference type="PROSITE" id="PS50088">
    <property type="entry name" value="ANK_REPEAT"/>
    <property type="match status" value="2"/>
</dbReference>
<dbReference type="InterPro" id="IPR002110">
    <property type="entry name" value="Ankyrin_rpt"/>
</dbReference>
<comment type="pathway">
    <text evidence="2">Protein modification; protein ubiquitination.</text>
</comment>
<dbReference type="InterPro" id="IPR036770">
    <property type="entry name" value="Ankyrin_rpt-contain_sf"/>
</dbReference>
<evidence type="ECO:0000313" key="14">
    <source>
        <dbReference type="EMBL" id="KAG6473743.1"/>
    </source>
</evidence>
<dbReference type="PANTHER" id="PTHR23206:SF7">
    <property type="entry name" value="PROTEIN KINASE DOMAIN-CONTAINING PROTEIN"/>
    <property type="match status" value="1"/>
</dbReference>
<feature type="repeat" description="ANK" evidence="11">
    <location>
        <begin position="150"/>
        <end position="170"/>
    </location>
</feature>
<evidence type="ECO:0000256" key="5">
    <source>
        <dbReference type="ARBA" id="ARBA00022723"/>
    </source>
</evidence>
<dbReference type="Gene3D" id="3.30.40.10">
    <property type="entry name" value="Zinc/RING finger domain, C3HC4 (zinc finger)"/>
    <property type="match status" value="1"/>
</dbReference>
<dbReference type="AlphaFoldDB" id="A0A8J5BKC6"/>
<protein>
    <recommendedName>
        <fullName evidence="3">RING-type E3 ubiquitin transferase</fullName>
        <ecNumber evidence="3">2.3.2.27</ecNumber>
    </recommendedName>
</protein>
<dbReference type="Pfam" id="PF12796">
    <property type="entry name" value="Ank_2"/>
    <property type="match status" value="1"/>
</dbReference>
<dbReference type="Pfam" id="PF00023">
    <property type="entry name" value="Ank"/>
    <property type="match status" value="1"/>
</dbReference>
<evidence type="ECO:0000256" key="11">
    <source>
        <dbReference type="PROSITE-ProRule" id="PRU00023"/>
    </source>
</evidence>
<organism evidence="14 15">
    <name type="scientific">Zingiber officinale</name>
    <name type="common">Ginger</name>
    <name type="synonym">Amomum zingiber</name>
    <dbReference type="NCBI Taxonomy" id="94328"/>
    <lineage>
        <taxon>Eukaryota</taxon>
        <taxon>Viridiplantae</taxon>
        <taxon>Streptophyta</taxon>
        <taxon>Embryophyta</taxon>
        <taxon>Tracheophyta</taxon>
        <taxon>Spermatophyta</taxon>
        <taxon>Magnoliopsida</taxon>
        <taxon>Liliopsida</taxon>
        <taxon>Zingiberales</taxon>
        <taxon>Zingiberaceae</taxon>
        <taxon>Zingiber</taxon>
    </lineage>
</organism>
<dbReference type="PRINTS" id="PR01415">
    <property type="entry name" value="ANKYRIN"/>
</dbReference>
<evidence type="ECO:0000256" key="9">
    <source>
        <dbReference type="ARBA" id="ARBA00022833"/>
    </source>
</evidence>
<comment type="catalytic activity">
    <reaction evidence="1">
        <text>S-ubiquitinyl-[E2 ubiquitin-conjugating enzyme]-L-cysteine + [acceptor protein]-L-lysine = [E2 ubiquitin-conjugating enzyme]-L-cysteine + N(6)-ubiquitinyl-[acceptor protein]-L-lysine.</text>
        <dbReference type="EC" id="2.3.2.27"/>
    </reaction>
</comment>
<dbReference type="InterPro" id="IPR051631">
    <property type="entry name" value="Ankyrin-KH/SAM_domain"/>
</dbReference>
<evidence type="ECO:0000313" key="15">
    <source>
        <dbReference type="Proteomes" id="UP000734854"/>
    </source>
</evidence>
<sequence>MGNLLGCSAAGERLVTAARDGDVIEAQKLVEMNPGLARYSTFAGLSSPLHAAAARGHAEDCTKILTNTEILCIINNRRFVPSSNLIYMQRELLYSVFQIVMMLLEKGADLNLRNICGQTPLMEACCSGRWEVVQTLLLYRCNVSKVEFLSGRTALHFAAAGGHARCIRLLAADVYPGFPLSAITNSSEVEQVGDQHKSLSAKHYDPLALTRFINKAAKGGITALHLAALNGHSNCVHLLLDLNANISAMTLSCASSTITIGADRSTINSNGWLPVDVARSRGSHRLIPLLTPHSSQLVPAFPPSNYLPLPLMSILQIARVNGLNSSTSSCDESDLCAVCLERTCTVAAAGCGHELCTKCALCLCSTSSINSEMSAPPGSVPCPLCRAGIVSFVSLPTNEIEAGQDIGLCGKCHGLIHGRCQNSFATACGSELCMNPFEVVPPAVCEVDGYIIPNHSGFDV</sequence>
<dbReference type="SUPFAM" id="SSF57850">
    <property type="entry name" value="RING/U-box"/>
    <property type="match status" value="1"/>
</dbReference>
<evidence type="ECO:0000256" key="12">
    <source>
        <dbReference type="PROSITE-ProRule" id="PRU00175"/>
    </source>
</evidence>
<evidence type="ECO:0000256" key="1">
    <source>
        <dbReference type="ARBA" id="ARBA00000900"/>
    </source>
</evidence>
<evidence type="ECO:0000256" key="4">
    <source>
        <dbReference type="ARBA" id="ARBA00022679"/>
    </source>
</evidence>
<dbReference type="SMART" id="SM00248">
    <property type="entry name" value="ANK"/>
    <property type="match status" value="4"/>
</dbReference>
<dbReference type="Proteomes" id="UP000734854">
    <property type="component" value="Unassembled WGS sequence"/>
</dbReference>
<dbReference type="Gene3D" id="1.25.40.20">
    <property type="entry name" value="Ankyrin repeat-containing domain"/>
    <property type="match status" value="2"/>
</dbReference>
<evidence type="ECO:0000256" key="2">
    <source>
        <dbReference type="ARBA" id="ARBA00004906"/>
    </source>
</evidence>
<feature type="repeat" description="ANK" evidence="11">
    <location>
        <begin position="219"/>
        <end position="251"/>
    </location>
</feature>
<keyword evidence="4" id="KW-0808">Transferase</keyword>
<dbReference type="GO" id="GO:0045087">
    <property type="term" value="P:innate immune response"/>
    <property type="evidence" value="ECO:0007669"/>
    <property type="project" value="TreeGrafter"/>
</dbReference>
<dbReference type="PROSITE" id="PS50089">
    <property type="entry name" value="ZF_RING_2"/>
    <property type="match status" value="1"/>
</dbReference>